<sequence length="213" mass="23224">MDLIVVLFLPLLCAADTFVRQIRYSGPEWRNANESESPGPDMCFGDRGTVGTQLGLVPCSEIDSTTWTLDTDLAWIPDIHRFRFNGTLQNTRSKNCAIFRSTLDHGRLPSPLGPLGRVDSTACSDSSSWLELIIQGSIEAPGTVAIFNHQFDPYNQYCSNAQRGSVANTYPIGKGSGLFVMGCSSKDNWVIDPPLAQIFNNLSSVALFSNKGG</sequence>
<feature type="chain" id="PRO_5043855350" evidence="1">
    <location>
        <begin position="16"/>
        <end position="213"/>
    </location>
</feature>
<name>A0AAV9VSP6_9PEZI</name>
<feature type="signal peptide" evidence="1">
    <location>
        <begin position="1"/>
        <end position="15"/>
    </location>
</feature>
<dbReference type="AlphaFoldDB" id="A0AAV9VSP6"/>
<dbReference type="Proteomes" id="UP001370758">
    <property type="component" value="Unassembled WGS sequence"/>
</dbReference>
<accession>A0AAV9VSP6</accession>
<proteinExistence type="predicted"/>
<comment type="caution">
    <text evidence="2">The sequence shown here is derived from an EMBL/GenBank/DDBJ whole genome shotgun (WGS) entry which is preliminary data.</text>
</comment>
<evidence type="ECO:0000313" key="2">
    <source>
        <dbReference type="EMBL" id="KAK6495544.1"/>
    </source>
</evidence>
<reference evidence="2 3" key="1">
    <citation type="submission" date="2023-08" db="EMBL/GenBank/DDBJ databases">
        <authorList>
            <person name="Palmer J.M."/>
        </authorList>
    </citation>
    <scope>NUCLEOTIDE SEQUENCE [LARGE SCALE GENOMIC DNA]</scope>
    <source>
        <strain evidence="2 3">TWF481</strain>
    </source>
</reference>
<gene>
    <name evidence="2" type="ORF">TWF481_002593</name>
</gene>
<dbReference type="EMBL" id="JAVHJL010000012">
    <property type="protein sequence ID" value="KAK6495544.1"/>
    <property type="molecule type" value="Genomic_DNA"/>
</dbReference>
<protein>
    <submittedName>
        <fullName evidence="2">Uncharacterized protein</fullName>
    </submittedName>
</protein>
<keyword evidence="3" id="KW-1185">Reference proteome</keyword>
<organism evidence="2 3">
    <name type="scientific">Arthrobotrys musiformis</name>
    <dbReference type="NCBI Taxonomy" id="47236"/>
    <lineage>
        <taxon>Eukaryota</taxon>
        <taxon>Fungi</taxon>
        <taxon>Dikarya</taxon>
        <taxon>Ascomycota</taxon>
        <taxon>Pezizomycotina</taxon>
        <taxon>Orbiliomycetes</taxon>
        <taxon>Orbiliales</taxon>
        <taxon>Orbiliaceae</taxon>
        <taxon>Arthrobotrys</taxon>
    </lineage>
</organism>
<keyword evidence="1" id="KW-0732">Signal</keyword>
<evidence type="ECO:0000256" key="1">
    <source>
        <dbReference type="SAM" id="SignalP"/>
    </source>
</evidence>
<evidence type="ECO:0000313" key="3">
    <source>
        <dbReference type="Proteomes" id="UP001370758"/>
    </source>
</evidence>